<reference evidence="1 2" key="1">
    <citation type="submission" date="2020-11" db="EMBL/GenBank/DDBJ databases">
        <title>Amino acid is mineralized and recycled by bacteria in oceanic microbiome.</title>
        <authorList>
            <person name="Zheng L.Y."/>
        </authorList>
    </citation>
    <scope>NUCLEOTIDE SEQUENCE [LARGE SCALE GENOMIC DNA]</scope>
    <source>
        <strain evidence="1 2">A32-1</strain>
    </source>
</reference>
<dbReference type="Gene3D" id="3.50.50.60">
    <property type="entry name" value="FAD/NAD(P)-binding domain"/>
    <property type="match status" value="2"/>
</dbReference>
<dbReference type="PANTHER" id="PTHR42877:SF4">
    <property type="entry name" value="FAD_NAD(P)-BINDING DOMAIN-CONTAINING PROTEIN-RELATED"/>
    <property type="match status" value="1"/>
</dbReference>
<protein>
    <submittedName>
        <fullName evidence="1">NAD(P)/FAD-dependent oxidoreductase</fullName>
    </submittedName>
</protein>
<gene>
    <name evidence="1" type="ORF">IT882_14565</name>
</gene>
<dbReference type="AlphaFoldDB" id="A0A7S8MWR0"/>
<dbReference type="Pfam" id="PF13738">
    <property type="entry name" value="Pyr_redox_3"/>
    <property type="match status" value="1"/>
</dbReference>
<dbReference type="KEGG" id="msf:IT882_14565"/>
<dbReference type="SUPFAM" id="SSF51905">
    <property type="entry name" value="FAD/NAD(P)-binding domain"/>
    <property type="match status" value="2"/>
</dbReference>
<sequence length="490" mass="52309">MTPEYEVVIVGAGFAGLAAAMELEAAGVTDVVILERASDVGGTWRENTYPGVACDVPAHLYALARHPWPHWSREFAPGTEIQAYLRRVAAVAGIDRSIRFDTALHQARWHDGGWELQTTGGALRARMLILACGRLTEPAVPDVHGLATFPGPVVHSARWDPSLELAGTRVAVVGTGASGVQLVPELARRGAAVTLFQRSAPWVLPRGGRTYTDAERTRFASQPEVLAALRDDLFREGEARHASRAGDAAAAAAATDQALAHLHAQVSDPTLREWLTPDYAFGCKRVLLSDDFYPAVASDAVTLEPSALARADGDTLVAASGRRYAADAIVLATGFSATRQPYADLVTGEHGISLDEHWATGMSSALSTVVSGFPNLFILNGPNASLGHNSSILMLEEQAAYAARTIAAAPATATLRPDPAVEQAYTGMIVRRSRDTAWVAGGCRNWYVDERSGRLTLLWPGTVAQFRDQLRGADGSEFLAEPATERSTTP</sequence>
<keyword evidence="2" id="KW-1185">Reference proteome</keyword>
<evidence type="ECO:0000313" key="2">
    <source>
        <dbReference type="Proteomes" id="UP000594480"/>
    </source>
</evidence>
<dbReference type="InterPro" id="IPR051209">
    <property type="entry name" value="FAD-bind_Monooxygenase_sf"/>
</dbReference>
<dbReference type="Proteomes" id="UP000594480">
    <property type="component" value="Chromosome"/>
</dbReference>
<evidence type="ECO:0000313" key="1">
    <source>
        <dbReference type="EMBL" id="QPE04358.1"/>
    </source>
</evidence>
<dbReference type="InterPro" id="IPR036188">
    <property type="entry name" value="FAD/NAD-bd_sf"/>
</dbReference>
<dbReference type="PRINTS" id="PR00411">
    <property type="entry name" value="PNDRDTASEI"/>
</dbReference>
<dbReference type="EMBL" id="CP064760">
    <property type="protein sequence ID" value="QPE04358.1"/>
    <property type="molecule type" value="Genomic_DNA"/>
</dbReference>
<accession>A0A7S8MWR0</accession>
<name>A0A7S8MWR0_9MICO</name>
<proteinExistence type="predicted"/>
<organism evidence="1 2">
    <name type="scientific">Microbacterium schleiferi</name>
    <dbReference type="NCBI Taxonomy" id="69362"/>
    <lineage>
        <taxon>Bacteria</taxon>
        <taxon>Bacillati</taxon>
        <taxon>Actinomycetota</taxon>
        <taxon>Actinomycetes</taxon>
        <taxon>Micrococcales</taxon>
        <taxon>Microbacteriaceae</taxon>
        <taxon>Microbacterium</taxon>
    </lineage>
</organism>
<dbReference type="PRINTS" id="PR00368">
    <property type="entry name" value="FADPNR"/>
</dbReference>
<dbReference type="PANTHER" id="PTHR42877">
    <property type="entry name" value="L-ORNITHINE N(5)-MONOOXYGENASE-RELATED"/>
    <property type="match status" value="1"/>
</dbReference>
<dbReference type="RefSeq" id="WP_195692436.1">
    <property type="nucleotide sequence ID" value="NZ_CP064760.1"/>
</dbReference>